<accession>A0A7D9LY80</accession>
<comment type="caution">
    <text evidence="1">The sequence shown here is derived from an EMBL/GenBank/DDBJ whole genome shotgun (WGS) entry which is preliminary data.</text>
</comment>
<gene>
    <name evidence="1" type="ORF">PACLA_8A062237</name>
</gene>
<proteinExistence type="predicted"/>
<organism evidence="1 2">
    <name type="scientific">Paramuricea clavata</name>
    <name type="common">Red gorgonian</name>
    <name type="synonym">Violescent sea-whip</name>
    <dbReference type="NCBI Taxonomy" id="317549"/>
    <lineage>
        <taxon>Eukaryota</taxon>
        <taxon>Metazoa</taxon>
        <taxon>Cnidaria</taxon>
        <taxon>Anthozoa</taxon>
        <taxon>Octocorallia</taxon>
        <taxon>Malacalcyonacea</taxon>
        <taxon>Plexauridae</taxon>
        <taxon>Paramuricea</taxon>
    </lineage>
</organism>
<protein>
    <submittedName>
        <fullName evidence="1">E3 ubiquitin- ligase RNF14-like</fullName>
    </submittedName>
</protein>
<feature type="non-terminal residue" evidence="1">
    <location>
        <position position="111"/>
    </location>
</feature>
<dbReference type="OrthoDB" id="1431934at2759"/>
<dbReference type="AlphaFoldDB" id="A0A7D9LY80"/>
<dbReference type="PROSITE" id="PS50908">
    <property type="entry name" value="RWD"/>
    <property type="match status" value="1"/>
</dbReference>
<keyword evidence="2" id="KW-1185">Reference proteome</keyword>
<dbReference type="EMBL" id="CACRXK020026887">
    <property type="protein sequence ID" value="CAB4040506.1"/>
    <property type="molecule type" value="Genomic_DNA"/>
</dbReference>
<dbReference type="InterPro" id="IPR016135">
    <property type="entry name" value="UBQ-conjugating_enzyme/RWD"/>
</dbReference>
<dbReference type="Proteomes" id="UP001152795">
    <property type="component" value="Unassembled WGS sequence"/>
</dbReference>
<reference evidence="1" key="1">
    <citation type="submission" date="2020-04" db="EMBL/GenBank/DDBJ databases">
        <authorList>
            <person name="Alioto T."/>
            <person name="Alioto T."/>
            <person name="Gomez Garrido J."/>
        </authorList>
    </citation>
    <scope>NUCLEOTIDE SEQUENCE</scope>
    <source>
        <strain evidence="1">A484AB</strain>
    </source>
</reference>
<keyword evidence="1" id="KW-0436">Ligase</keyword>
<dbReference type="Pfam" id="PF05773">
    <property type="entry name" value="RWD"/>
    <property type="match status" value="1"/>
</dbReference>
<dbReference type="Gene3D" id="3.10.110.10">
    <property type="entry name" value="Ubiquitin Conjugating Enzyme"/>
    <property type="match status" value="1"/>
</dbReference>
<evidence type="ECO:0000313" key="2">
    <source>
        <dbReference type="Proteomes" id="UP001152795"/>
    </source>
</evidence>
<dbReference type="CDD" id="cd23820">
    <property type="entry name" value="RWD_RNF14"/>
    <property type="match status" value="1"/>
</dbReference>
<evidence type="ECO:0000313" key="1">
    <source>
        <dbReference type="EMBL" id="CAB4040506.1"/>
    </source>
</evidence>
<sequence>MESGEEGLECQEDELVALSSIYDERVFTKSQSGGEVNIYLDIPENFEVKISASKRIETNADETSHDNDAIWNVFVVKYLPPLVLNFSFPPGYPSTQPPQYTMSCKWLNVLQ</sequence>
<dbReference type="GO" id="GO:0016874">
    <property type="term" value="F:ligase activity"/>
    <property type="evidence" value="ECO:0007669"/>
    <property type="project" value="UniProtKB-KW"/>
</dbReference>
<dbReference type="SUPFAM" id="SSF54495">
    <property type="entry name" value="UBC-like"/>
    <property type="match status" value="1"/>
</dbReference>
<dbReference type="InterPro" id="IPR006575">
    <property type="entry name" value="RWD_dom"/>
</dbReference>
<name>A0A7D9LY80_PARCT</name>